<organism evidence="5 6">
    <name type="scientific">Carex littledalei</name>
    <dbReference type="NCBI Taxonomy" id="544730"/>
    <lineage>
        <taxon>Eukaryota</taxon>
        <taxon>Viridiplantae</taxon>
        <taxon>Streptophyta</taxon>
        <taxon>Embryophyta</taxon>
        <taxon>Tracheophyta</taxon>
        <taxon>Spermatophyta</taxon>
        <taxon>Magnoliopsida</taxon>
        <taxon>Liliopsida</taxon>
        <taxon>Poales</taxon>
        <taxon>Cyperaceae</taxon>
        <taxon>Cyperoideae</taxon>
        <taxon>Cariceae</taxon>
        <taxon>Carex</taxon>
        <taxon>Carex subgen. Euthyceras</taxon>
    </lineage>
</organism>
<feature type="coiled-coil region" evidence="3">
    <location>
        <begin position="94"/>
        <end position="121"/>
    </location>
</feature>
<name>A0A833R2M3_9POAL</name>
<dbReference type="Pfam" id="PF22754">
    <property type="entry name" value="bHLH-TF_ACT-like_plant"/>
    <property type="match status" value="1"/>
</dbReference>
<comment type="subcellular location">
    <subcellularLocation>
        <location evidence="1">Nucleus</location>
    </subcellularLocation>
</comment>
<keyword evidence="6" id="KW-1185">Reference proteome</keyword>
<evidence type="ECO:0000256" key="2">
    <source>
        <dbReference type="ARBA" id="ARBA00023242"/>
    </source>
</evidence>
<dbReference type="EMBL" id="SWLB01000012">
    <property type="protein sequence ID" value="KAF3331817.1"/>
    <property type="molecule type" value="Genomic_DNA"/>
</dbReference>
<evidence type="ECO:0000313" key="6">
    <source>
        <dbReference type="Proteomes" id="UP000623129"/>
    </source>
</evidence>
<keyword evidence="3" id="KW-0175">Coiled coil</keyword>
<evidence type="ECO:0000259" key="4">
    <source>
        <dbReference type="Pfam" id="PF22754"/>
    </source>
</evidence>
<reference evidence="5" key="1">
    <citation type="submission" date="2020-01" db="EMBL/GenBank/DDBJ databases">
        <title>Genome sequence of Kobresia littledalei, the first chromosome-level genome in the family Cyperaceae.</title>
        <authorList>
            <person name="Qu G."/>
        </authorList>
    </citation>
    <scope>NUCLEOTIDE SEQUENCE</scope>
    <source>
        <strain evidence="5">C.B.Clarke</strain>
        <tissue evidence="5">Leaf</tissue>
    </source>
</reference>
<gene>
    <name evidence="5" type="ORF">FCM35_KLT03223</name>
</gene>
<dbReference type="AlphaFoldDB" id="A0A833R2M3"/>
<dbReference type="GO" id="GO:0005634">
    <property type="term" value="C:nucleus"/>
    <property type="evidence" value="ECO:0007669"/>
    <property type="project" value="UniProtKB-SubCell"/>
</dbReference>
<dbReference type="OrthoDB" id="1917523at2759"/>
<protein>
    <submittedName>
        <fullName evidence="5">Transcription factor bHLH61</fullName>
    </submittedName>
</protein>
<dbReference type="InterPro" id="IPR051358">
    <property type="entry name" value="TF_AMS/ICE1/BHLH6-like"/>
</dbReference>
<accession>A0A833R2M3</accession>
<keyword evidence="2" id="KW-0539">Nucleus</keyword>
<feature type="domain" description="Plant bHLH transcription factor ACT-like" evidence="4">
    <location>
        <begin position="129"/>
        <end position="206"/>
    </location>
</feature>
<evidence type="ECO:0000256" key="1">
    <source>
        <dbReference type="ARBA" id="ARBA00004123"/>
    </source>
</evidence>
<dbReference type="Proteomes" id="UP000623129">
    <property type="component" value="Unassembled WGS sequence"/>
</dbReference>
<dbReference type="PANTHER" id="PTHR31945:SF5">
    <property type="entry name" value="TRANSCRIPTION FACTOR SCREAM-LIKE PROTEIN"/>
    <property type="match status" value="1"/>
</dbReference>
<dbReference type="GO" id="GO:0043565">
    <property type="term" value="F:sequence-specific DNA binding"/>
    <property type="evidence" value="ECO:0007669"/>
    <property type="project" value="TreeGrafter"/>
</dbReference>
<evidence type="ECO:0000313" key="5">
    <source>
        <dbReference type="EMBL" id="KAF3331817.1"/>
    </source>
</evidence>
<comment type="caution">
    <text evidence="5">The sequence shown here is derived from an EMBL/GenBank/DDBJ whole genome shotgun (WGS) entry which is preliminary data.</text>
</comment>
<sequence>MSFVPVAEFSTRFKETRDLWQQSFKLHYSIPLFKQPSVSSDSYRYSFCASVSTVDIYREREMVSREHKKAGLREQLQLLRSVTHSNAVNKTSIIVDAARYIEELKQKVVQLNQEIAHAQSVVKQTTRPMVTVQTLGTGFLLNVISINNMPGLLVSVLEVFEELGLHVLEVKASCADSFRLEAVGGEDQENYVDAHIVKEAVLQVIRNCSDQD</sequence>
<dbReference type="InterPro" id="IPR054502">
    <property type="entry name" value="bHLH-TF_ACT-like_plant"/>
</dbReference>
<dbReference type="PANTHER" id="PTHR31945">
    <property type="entry name" value="TRANSCRIPTION FACTOR SCREAM2-RELATED"/>
    <property type="match status" value="1"/>
</dbReference>
<proteinExistence type="predicted"/>
<evidence type="ECO:0000256" key="3">
    <source>
        <dbReference type="SAM" id="Coils"/>
    </source>
</evidence>
<dbReference type="GO" id="GO:0003700">
    <property type="term" value="F:DNA-binding transcription factor activity"/>
    <property type="evidence" value="ECO:0007669"/>
    <property type="project" value="TreeGrafter"/>
</dbReference>